<feature type="transmembrane region" description="Helical" evidence="6">
    <location>
        <begin position="24"/>
        <end position="42"/>
    </location>
</feature>
<comment type="caution">
    <text evidence="8">The sequence shown here is derived from an EMBL/GenBank/DDBJ whole genome shotgun (WGS) entry which is preliminary data.</text>
</comment>
<dbReference type="PROSITE" id="PS50850">
    <property type="entry name" value="MFS"/>
    <property type="match status" value="1"/>
</dbReference>
<evidence type="ECO:0000256" key="6">
    <source>
        <dbReference type="SAM" id="Phobius"/>
    </source>
</evidence>
<comment type="subcellular location">
    <subcellularLocation>
        <location evidence="1">Membrane</location>
        <topology evidence="1">Multi-pass membrane protein</topology>
    </subcellularLocation>
</comment>
<proteinExistence type="predicted"/>
<evidence type="ECO:0000313" key="8">
    <source>
        <dbReference type="EMBL" id="NHN87963.1"/>
    </source>
</evidence>
<evidence type="ECO:0000256" key="4">
    <source>
        <dbReference type="ARBA" id="ARBA00022989"/>
    </source>
</evidence>
<feature type="transmembrane region" description="Helical" evidence="6">
    <location>
        <begin position="118"/>
        <end position="140"/>
    </location>
</feature>
<keyword evidence="2" id="KW-0813">Transport</keyword>
<dbReference type="PANTHER" id="PTHR43791">
    <property type="entry name" value="PERMEASE-RELATED"/>
    <property type="match status" value="1"/>
</dbReference>
<feature type="transmembrane region" description="Helical" evidence="6">
    <location>
        <begin position="62"/>
        <end position="87"/>
    </location>
</feature>
<dbReference type="InterPro" id="IPR020846">
    <property type="entry name" value="MFS_dom"/>
</dbReference>
<protein>
    <submittedName>
        <fullName evidence="8">MFS transporter</fullName>
    </submittedName>
</protein>
<dbReference type="EMBL" id="WOSY01000003">
    <property type="protein sequence ID" value="NHN87963.1"/>
    <property type="molecule type" value="Genomic_DNA"/>
</dbReference>
<evidence type="ECO:0000313" key="9">
    <source>
        <dbReference type="Proteomes" id="UP000631653"/>
    </source>
</evidence>
<dbReference type="PANTHER" id="PTHR43791:SF36">
    <property type="entry name" value="TRANSPORTER, PUTATIVE (AFU_ORTHOLOGUE AFUA_6G08340)-RELATED"/>
    <property type="match status" value="1"/>
</dbReference>
<feature type="transmembrane region" description="Helical" evidence="6">
    <location>
        <begin position="344"/>
        <end position="366"/>
    </location>
</feature>
<feature type="transmembrane region" description="Helical" evidence="6">
    <location>
        <begin position="319"/>
        <end position="338"/>
    </location>
</feature>
<dbReference type="Pfam" id="PF07690">
    <property type="entry name" value="MFS_1"/>
    <property type="match status" value="1"/>
</dbReference>
<evidence type="ECO:0000256" key="1">
    <source>
        <dbReference type="ARBA" id="ARBA00004141"/>
    </source>
</evidence>
<dbReference type="CDD" id="cd17319">
    <property type="entry name" value="MFS_ExuT_GudP_like"/>
    <property type="match status" value="1"/>
</dbReference>
<keyword evidence="4 6" id="KW-1133">Transmembrane helix</keyword>
<dbReference type="SUPFAM" id="SSF103473">
    <property type="entry name" value="MFS general substrate transporter"/>
    <property type="match status" value="1"/>
</dbReference>
<evidence type="ECO:0000256" key="2">
    <source>
        <dbReference type="ARBA" id="ARBA00022448"/>
    </source>
</evidence>
<dbReference type="InterPro" id="IPR036259">
    <property type="entry name" value="MFS_trans_sf"/>
</dbReference>
<dbReference type="RefSeq" id="WP_173569238.1">
    <property type="nucleotide sequence ID" value="NZ_WOSY01000003.1"/>
</dbReference>
<name>A0ABX0K0X4_9PROT</name>
<feature type="transmembrane region" description="Helical" evidence="6">
    <location>
        <begin position="286"/>
        <end position="307"/>
    </location>
</feature>
<feature type="transmembrane region" description="Helical" evidence="6">
    <location>
        <begin position="252"/>
        <end position="274"/>
    </location>
</feature>
<gene>
    <name evidence="8" type="ORF">GOB81_04870</name>
</gene>
<feature type="transmembrane region" description="Helical" evidence="6">
    <location>
        <begin position="378"/>
        <end position="398"/>
    </location>
</feature>
<feature type="transmembrane region" description="Helical" evidence="6">
    <location>
        <begin position="94"/>
        <end position="112"/>
    </location>
</feature>
<dbReference type="Gene3D" id="1.20.1250.20">
    <property type="entry name" value="MFS general substrate transporter like domains"/>
    <property type="match status" value="2"/>
</dbReference>
<dbReference type="Proteomes" id="UP000631653">
    <property type="component" value="Unassembled WGS sequence"/>
</dbReference>
<keyword evidence="3 6" id="KW-0812">Transmembrane</keyword>
<organism evidence="8 9">
    <name type="scientific">Acetobacter conturbans</name>
    <dbReference type="NCBI Taxonomy" id="1737472"/>
    <lineage>
        <taxon>Bacteria</taxon>
        <taxon>Pseudomonadati</taxon>
        <taxon>Pseudomonadota</taxon>
        <taxon>Alphaproteobacteria</taxon>
        <taxon>Acetobacterales</taxon>
        <taxon>Acetobacteraceae</taxon>
        <taxon>Acetobacter</taxon>
    </lineage>
</organism>
<evidence type="ECO:0000259" key="7">
    <source>
        <dbReference type="PROSITE" id="PS50850"/>
    </source>
</evidence>
<feature type="transmembrane region" description="Helical" evidence="6">
    <location>
        <begin position="190"/>
        <end position="209"/>
    </location>
</feature>
<feature type="domain" description="Major facilitator superfamily (MFS) profile" evidence="7">
    <location>
        <begin position="28"/>
        <end position="434"/>
    </location>
</feature>
<keyword evidence="5 6" id="KW-0472">Membrane</keyword>
<evidence type="ECO:0000256" key="5">
    <source>
        <dbReference type="ARBA" id="ARBA00023136"/>
    </source>
</evidence>
<sequence>MKDVSVSGQSGHVETSGEGLYRAMAWRVLPLLFLGFLASYLDRVNVGYAKLRMLSDLGMSEAVFGFGTGLFFLGYILCEVPSNLLLVKFGARNWIARILVTWGLCSGLMMFVQTPTQFYALRFLLGVAEAGFMPGVLYYLALWFPPRYRSKVTAAFMAGIPLASVIGGPLSGLLMERLNGTGGYEGWRWLFFWEALPPVAIGIAVFFFLPVSPEKAAWLSADQKDQQRRDNPMMTASSGLGANVAAAFRSPWVWLLGVVDGTLLLGLYTVAFWTPSILHDDGIRSTFQIGCLSAIPQIGAVLSMILVGRSSDERGERRWHIVLPILFGSMAMACIPFVTGNPVMVILFITLANMGILGALPPFWVLPSLMLKGNAAAAGLALAGSIANVAGFFATALVGYARSMTGDMSAVIWLFSGLVFAGGLSVLLIPTSRMK</sequence>
<keyword evidence="9" id="KW-1185">Reference proteome</keyword>
<evidence type="ECO:0000256" key="3">
    <source>
        <dbReference type="ARBA" id="ARBA00022692"/>
    </source>
</evidence>
<reference evidence="8 9" key="1">
    <citation type="journal article" date="2020" name="Int. J. Syst. Evol. Microbiol.">
        <title>Novel acetic acid bacteria from cider fermentations: Acetobacter conturbans sp. nov. and Acetobacter fallax sp. nov.</title>
        <authorList>
            <person name="Sombolestani A.S."/>
            <person name="Cleenwerck I."/>
            <person name="Cnockaert M."/>
            <person name="Borremans W."/>
            <person name="Wieme A.D."/>
            <person name="De Vuyst L."/>
            <person name="Vandamme P."/>
        </authorList>
    </citation>
    <scope>NUCLEOTIDE SEQUENCE [LARGE SCALE GENOMIC DNA]</scope>
    <source>
        <strain evidence="8 9">LMG 1627</strain>
    </source>
</reference>
<accession>A0ABX0K0X4</accession>
<feature type="transmembrane region" description="Helical" evidence="6">
    <location>
        <begin position="410"/>
        <end position="429"/>
    </location>
</feature>
<feature type="transmembrane region" description="Helical" evidence="6">
    <location>
        <begin position="152"/>
        <end position="170"/>
    </location>
</feature>
<dbReference type="InterPro" id="IPR011701">
    <property type="entry name" value="MFS"/>
</dbReference>